<evidence type="ECO:0000259" key="3">
    <source>
        <dbReference type="Pfam" id="PF17148"/>
    </source>
</evidence>
<feature type="domain" description="EcxA zinc-binding" evidence="2">
    <location>
        <begin position="431"/>
        <end position="732"/>
    </location>
</feature>
<gene>
    <name evidence="5" type="ORF">H8S64_18540</name>
</gene>
<dbReference type="EMBL" id="JACOOH010000009">
    <property type="protein sequence ID" value="MBC5623096.1"/>
    <property type="molecule type" value="Genomic_DNA"/>
</dbReference>
<dbReference type="InterPro" id="IPR034032">
    <property type="entry name" value="Zn_MMP-like_bac"/>
</dbReference>
<dbReference type="InterPro" id="IPR033428">
    <property type="entry name" value="DUF5118"/>
</dbReference>
<dbReference type="PANTHER" id="PTHR38478">
    <property type="entry name" value="PEPTIDASE M1A AND M12B"/>
    <property type="match status" value="1"/>
</dbReference>
<protein>
    <submittedName>
        <fullName evidence="5">Zinc-dependent metalloprotease</fullName>
    </submittedName>
</protein>
<dbReference type="CDD" id="cd04276">
    <property type="entry name" value="ZnMc_MMP_like_2"/>
    <property type="match status" value="1"/>
</dbReference>
<keyword evidence="1" id="KW-0732">Signal</keyword>
<evidence type="ECO:0000313" key="5">
    <source>
        <dbReference type="EMBL" id="MBC5623096.1"/>
    </source>
</evidence>
<dbReference type="Pfam" id="PF17148">
    <property type="entry name" value="DUF5117"/>
    <property type="match status" value="1"/>
</dbReference>
<evidence type="ECO:0000259" key="4">
    <source>
        <dbReference type="Pfam" id="PF17162"/>
    </source>
</evidence>
<feature type="signal peptide" evidence="1">
    <location>
        <begin position="1"/>
        <end position="23"/>
    </location>
</feature>
<dbReference type="SUPFAM" id="SSF55486">
    <property type="entry name" value="Metalloproteases ('zincins'), catalytic domain"/>
    <property type="match status" value="1"/>
</dbReference>
<dbReference type="GO" id="GO:0008237">
    <property type="term" value="F:metallopeptidase activity"/>
    <property type="evidence" value="ECO:0007669"/>
    <property type="project" value="UniProtKB-KW"/>
</dbReference>
<dbReference type="PANTHER" id="PTHR38478:SF1">
    <property type="entry name" value="ZINC DEPENDENT METALLOPROTEASE DOMAIN LIPOPROTEIN"/>
    <property type="match status" value="1"/>
</dbReference>
<keyword evidence="5" id="KW-0482">Metalloprotease</keyword>
<dbReference type="InterPro" id="IPR033413">
    <property type="entry name" value="DUF5117"/>
</dbReference>
<dbReference type="Gene3D" id="3.40.390.10">
    <property type="entry name" value="Collagenase (Catalytic Domain)"/>
    <property type="match status" value="1"/>
</dbReference>
<evidence type="ECO:0000256" key="1">
    <source>
        <dbReference type="SAM" id="SignalP"/>
    </source>
</evidence>
<evidence type="ECO:0000259" key="2">
    <source>
        <dbReference type="Pfam" id="PF16313"/>
    </source>
</evidence>
<keyword evidence="5" id="KW-0378">Hydrolase</keyword>
<sequence>MKRWMILLVTVALVGSCFRNASASEDKKKTTKEEEKTAPRPPVKKLSKYEKLFKGKAHEMAKGGFMTLHKVDGKLYFEIPLKVMGRDMLLASATTETSDNTIAINGYKPQSPMHICFTLTDSTVHMRRVNARINYDAGDARLQQIVAQNFVNPIIEAYKVLAFSPDSSAVVFDVTALFNGGEAALSPVSEGSYPLTYTASVNRSLCSLEDIKAFEDNVSIKSSLSYSVSAKLLTRMLYSNRPLTIKATRTLLLLPEDRMRPRYSDARMGVFLTFKQQISNEGDQLQYYTLANRWRLEPKDVEAFKRGETVEPVKPIVFYMDPLFPELWKEPLRMGLMRWNKAFEKIGFKNVVQVKDFPTDNPDFDPDNLKYSCIRYVPSAVQNAMGPSWVDPVTGEILNASILVYNDVVKMLTSWRFIQTAQVDPRVRGKRLPDDVLKEALAYVVSHEMGHCLGLMHNMAASSAFPVDSLRSAKFTREYGTTPSIMDYARFNYVAQPGDKGVRLTPPDLGVYDEFVIKWLYSYFPESTSLKEETRVLESWIDAKAGDPMYRFGKQQLASRYDPSALEEDLGDDPIKAGEYGIKNLKYILSNLNKWIQDDETAEYRQVLYGQIVSQYSRYLQNAAYCIGGIYLNDAKDGTAAKRYTPVPKAKQKAAVAWVIGQLQNNEWLDNREVCSKFGLHSKASATLNSAVADLLTKIYMNVTLSSYLEEKNPYTMAEFFNDLYVGVWDAAIRNRKLSHGDKVMQKAMVNMMGKSLTFIGGNKIGLTAISAEVAYAPSIQEICLYGLDETGTIARYSKELTELEAREGKAYMAEQMRLSGFGYGYGWQSPVTCDAIDESTTYYYDSALKIKSLLERGIVTTNPADKAHYQAMLFTINQMLGVN</sequence>
<dbReference type="Pfam" id="PF17162">
    <property type="entry name" value="DUF5118"/>
    <property type="match status" value="1"/>
</dbReference>
<organism evidence="5 6">
    <name type="scientific">Butyricimonas hominis</name>
    <dbReference type="NCBI Taxonomy" id="2763032"/>
    <lineage>
        <taxon>Bacteria</taxon>
        <taxon>Pseudomonadati</taxon>
        <taxon>Bacteroidota</taxon>
        <taxon>Bacteroidia</taxon>
        <taxon>Bacteroidales</taxon>
        <taxon>Odoribacteraceae</taxon>
        <taxon>Butyricimonas</taxon>
    </lineage>
</organism>
<feature type="chain" id="PRO_5047012820" evidence="1">
    <location>
        <begin position="24"/>
        <end position="884"/>
    </location>
</feature>
<evidence type="ECO:0000313" key="6">
    <source>
        <dbReference type="Proteomes" id="UP000646484"/>
    </source>
</evidence>
<feature type="domain" description="DUF5118" evidence="4">
    <location>
        <begin position="47"/>
        <end position="95"/>
    </location>
</feature>
<accession>A0ABR7D588</accession>
<feature type="domain" description="DUF5117" evidence="3">
    <location>
        <begin position="117"/>
        <end position="299"/>
    </location>
</feature>
<proteinExistence type="predicted"/>
<dbReference type="Pfam" id="PF16313">
    <property type="entry name" value="DUF4953"/>
    <property type="match status" value="1"/>
</dbReference>
<dbReference type="PROSITE" id="PS51257">
    <property type="entry name" value="PROKAR_LIPOPROTEIN"/>
    <property type="match status" value="1"/>
</dbReference>
<name>A0ABR7D588_9BACT</name>
<dbReference type="Proteomes" id="UP000646484">
    <property type="component" value="Unassembled WGS sequence"/>
</dbReference>
<reference evidence="5 6" key="1">
    <citation type="submission" date="2020-08" db="EMBL/GenBank/DDBJ databases">
        <title>Genome public.</title>
        <authorList>
            <person name="Liu C."/>
            <person name="Sun Q."/>
        </authorList>
    </citation>
    <scope>NUCLEOTIDE SEQUENCE [LARGE SCALE GENOMIC DNA]</scope>
    <source>
        <strain evidence="5 6">NSJ-56</strain>
    </source>
</reference>
<keyword evidence="6" id="KW-1185">Reference proteome</keyword>
<comment type="caution">
    <text evidence="5">The sequence shown here is derived from an EMBL/GenBank/DDBJ whole genome shotgun (WGS) entry which is preliminary data.</text>
</comment>
<keyword evidence="5" id="KW-0645">Protease</keyword>
<dbReference type="InterPro" id="IPR024079">
    <property type="entry name" value="MetalloPept_cat_dom_sf"/>
</dbReference>
<dbReference type="InterPro" id="IPR032534">
    <property type="entry name" value="EcxA_zinc-bd"/>
</dbReference>
<dbReference type="RefSeq" id="WP_186978114.1">
    <property type="nucleotide sequence ID" value="NZ_JACOOH010000009.1"/>
</dbReference>